<accession>A0ABQ1FNB8</accession>
<evidence type="ECO:0000256" key="1">
    <source>
        <dbReference type="SAM" id="MobiDB-lite"/>
    </source>
</evidence>
<reference evidence="3" key="1">
    <citation type="journal article" date="2019" name="Int. J. Syst. Evol. Microbiol.">
        <title>The Global Catalogue of Microorganisms (GCM) 10K type strain sequencing project: providing services to taxonomists for standard genome sequencing and annotation.</title>
        <authorList>
            <consortium name="The Broad Institute Genomics Platform"/>
            <consortium name="The Broad Institute Genome Sequencing Center for Infectious Disease"/>
            <person name="Wu L."/>
            <person name="Ma J."/>
        </authorList>
    </citation>
    <scope>NUCLEOTIDE SEQUENCE [LARGE SCALE GENOMIC DNA]</scope>
    <source>
        <strain evidence="3">CGMCC 1.15439</strain>
    </source>
</reference>
<protein>
    <submittedName>
        <fullName evidence="2">Uncharacterized protein</fullName>
    </submittedName>
</protein>
<dbReference type="Proteomes" id="UP000620046">
    <property type="component" value="Unassembled WGS sequence"/>
</dbReference>
<comment type="caution">
    <text evidence="2">The sequence shown here is derived from an EMBL/GenBank/DDBJ whole genome shotgun (WGS) entry which is preliminary data.</text>
</comment>
<sequence length="41" mass="4288">MNEKVIGIVDPSGSDDGTTNDPDEAAYVMVLGENVHAAKAR</sequence>
<feature type="region of interest" description="Disordered" evidence="1">
    <location>
        <begin position="1"/>
        <end position="22"/>
    </location>
</feature>
<name>A0ABQ1FNB8_9GAMM</name>
<proteinExistence type="predicted"/>
<dbReference type="EMBL" id="BMJA01000001">
    <property type="protein sequence ID" value="GGA23215.1"/>
    <property type="molecule type" value="Genomic_DNA"/>
</dbReference>
<gene>
    <name evidence="2" type="ORF">GCM10010981_09390</name>
</gene>
<evidence type="ECO:0000313" key="3">
    <source>
        <dbReference type="Proteomes" id="UP000620046"/>
    </source>
</evidence>
<organism evidence="2 3">
    <name type="scientific">Dyella nitratireducens</name>
    <dbReference type="NCBI Taxonomy" id="1849580"/>
    <lineage>
        <taxon>Bacteria</taxon>
        <taxon>Pseudomonadati</taxon>
        <taxon>Pseudomonadota</taxon>
        <taxon>Gammaproteobacteria</taxon>
        <taxon>Lysobacterales</taxon>
        <taxon>Rhodanobacteraceae</taxon>
        <taxon>Dyella</taxon>
    </lineage>
</organism>
<keyword evidence="3" id="KW-1185">Reference proteome</keyword>
<evidence type="ECO:0000313" key="2">
    <source>
        <dbReference type="EMBL" id="GGA23215.1"/>
    </source>
</evidence>